<gene>
    <name evidence="11" type="primary">thiM</name>
    <name evidence="12" type="ORF">EDD31_1199</name>
</gene>
<dbReference type="GO" id="GO:0005524">
    <property type="term" value="F:ATP binding"/>
    <property type="evidence" value="ECO:0007669"/>
    <property type="project" value="UniProtKB-UniRule"/>
</dbReference>
<dbReference type="Gene3D" id="3.40.1190.20">
    <property type="match status" value="1"/>
</dbReference>
<reference evidence="12 13" key="1">
    <citation type="submission" date="2018-11" db="EMBL/GenBank/DDBJ databases">
        <title>Sequencing the genomes of 1000 actinobacteria strains.</title>
        <authorList>
            <person name="Klenk H.-P."/>
        </authorList>
    </citation>
    <scope>NUCLEOTIDE SEQUENCE [LARGE SCALE GENOMIC DNA]</scope>
    <source>
        <strain evidence="12 13">DSM 11294</strain>
    </source>
</reference>
<dbReference type="PRINTS" id="PR01099">
    <property type="entry name" value="HYETHTZKNASE"/>
</dbReference>
<keyword evidence="4 11" id="KW-0808">Transferase</keyword>
<evidence type="ECO:0000313" key="12">
    <source>
        <dbReference type="EMBL" id="ROR72839.1"/>
    </source>
</evidence>
<evidence type="ECO:0000256" key="11">
    <source>
        <dbReference type="HAMAP-Rule" id="MF_00228"/>
    </source>
</evidence>
<evidence type="ECO:0000256" key="2">
    <source>
        <dbReference type="ARBA" id="ARBA00001946"/>
    </source>
</evidence>
<comment type="caution">
    <text evidence="12">The sequence shown here is derived from an EMBL/GenBank/DDBJ whole genome shotgun (WGS) entry which is preliminary data.</text>
</comment>
<keyword evidence="8 11" id="KW-0067">ATP-binding</keyword>
<dbReference type="CDD" id="cd01170">
    <property type="entry name" value="THZ_kinase"/>
    <property type="match status" value="1"/>
</dbReference>
<dbReference type="EC" id="2.7.1.50" evidence="11"/>
<keyword evidence="10 11" id="KW-0784">Thiamine biosynthesis</keyword>
<evidence type="ECO:0000256" key="1">
    <source>
        <dbReference type="ARBA" id="ARBA00001771"/>
    </source>
</evidence>
<evidence type="ECO:0000256" key="10">
    <source>
        <dbReference type="ARBA" id="ARBA00022977"/>
    </source>
</evidence>
<dbReference type="GO" id="GO:0009229">
    <property type="term" value="P:thiamine diphosphate biosynthetic process"/>
    <property type="evidence" value="ECO:0007669"/>
    <property type="project" value="UniProtKB-UniRule"/>
</dbReference>
<dbReference type="Proteomes" id="UP000280668">
    <property type="component" value="Unassembled WGS sequence"/>
</dbReference>
<dbReference type="GO" id="GO:0004417">
    <property type="term" value="F:hydroxyethylthiazole kinase activity"/>
    <property type="evidence" value="ECO:0007669"/>
    <property type="project" value="UniProtKB-UniRule"/>
</dbReference>
<accession>A0A3N2BC58</accession>
<dbReference type="SUPFAM" id="SSF53613">
    <property type="entry name" value="Ribokinase-like"/>
    <property type="match status" value="1"/>
</dbReference>
<feature type="binding site" evidence="11">
    <location>
        <position position="121"/>
    </location>
    <ligand>
        <name>ATP</name>
        <dbReference type="ChEBI" id="CHEBI:30616"/>
    </ligand>
</feature>
<comment type="cofactor">
    <cofactor evidence="2 11">
        <name>Mg(2+)</name>
        <dbReference type="ChEBI" id="CHEBI:18420"/>
    </cofactor>
</comment>
<dbReference type="Pfam" id="PF02110">
    <property type="entry name" value="HK"/>
    <property type="match status" value="1"/>
</dbReference>
<evidence type="ECO:0000256" key="7">
    <source>
        <dbReference type="ARBA" id="ARBA00022777"/>
    </source>
</evidence>
<organism evidence="12 13">
    <name type="scientific">Bogoriella caseilytica</name>
    <dbReference type="NCBI Taxonomy" id="56055"/>
    <lineage>
        <taxon>Bacteria</taxon>
        <taxon>Bacillati</taxon>
        <taxon>Actinomycetota</taxon>
        <taxon>Actinomycetes</taxon>
        <taxon>Micrococcales</taxon>
        <taxon>Bogoriellaceae</taxon>
        <taxon>Bogoriella</taxon>
    </lineage>
</organism>
<keyword evidence="5 11" id="KW-0479">Metal-binding</keyword>
<comment type="similarity">
    <text evidence="11">Belongs to the Thz kinase family.</text>
</comment>
<dbReference type="RefSeq" id="WP_245990945.1">
    <property type="nucleotide sequence ID" value="NZ_RKHK01000001.1"/>
</dbReference>
<dbReference type="InterPro" id="IPR029056">
    <property type="entry name" value="Ribokinase-like"/>
</dbReference>
<evidence type="ECO:0000256" key="3">
    <source>
        <dbReference type="ARBA" id="ARBA00004868"/>
    </source>
</evidence>
<dbReference type="EMBL" id="RKHK01000001">
    <property type="protein sequence ID" value="ROR72839.1"/>
    <property type="molecule type" value="Genomic_DNA"/>
</dbReference>
<evidence type="ECO:0000313" key="13">
    <source>
        <dbReference type="Proteomes" id="UP000280668"/>
    </source>
</evidence>
<feature type="binding site" evidence="11">
    <location>
        <position position="193"/>
    </location>
    <ligand>
        <name>substrate</name>
    </ligand>
</feature>
<protein>
    <recommendedName>
        <fullName evidence="11">Hydroxyethylthiazole kinase</fullName>
        <ecNumber evidence="11">2.7.1.50</ecNumber>
    </recommendedName>
    <alternativeName>
        <fullName evidence="11">4-methyl-5-beta-hydroxyethylthiazole kinase</fullName>
        <shortName evidence="11">TH kinase</shortName>
        <shortName evidence="11">Thz kinase</shortName>
    </alternativeName>
</protein>
<dbReference type="NCBIfam" id="NF006830">
    <property type="entry name" value="PRK09355.1"/>
    <property type="match status" value="1"/>
</dbReference>
<name>A0A3N2BC58_9MICO</name>
<keyword evidence="9 11" id="KW-0460">Magnesium</keyword>
<dbReference type="InterPro" id="IPR000417">
    <property type="entry name" value="Hyethyz_kinase"/>
</dbReference>
<dbReference type="GO" id="GO:0000287">
    <property type="term" value="F:magnesium ion binding"/>
    <property type="evidence" value="ECO:0007669"/>
    <property type="project" value="UniProtKB-UniRule"/>
</dbReference>
<comment type="pathway">
    <text evidence="3 11">Cofactor biosynthesis; thiamine diphosphate biosynthesis; 4-methyl-5-(2-phosphoethyl)-thiazole from 5-(2-hydroxyethyl)-4-methylthiazole: step 1/1.</text>
</comment>
<comment type="function">
    <text evidence="11">Catalyzes the phosphorylation of the hydroxyl group of 4-methyl-5-beta-hydroxyethylthiazole (THZ).</text>
</comment>
<evidence type="ECO:0000256" key="9">
    <source>
        <dbReference type="ARBA" id="ARBA00022842"/>
    </source>
</evidence>
<dbReference type="HAMAP" id="MF_00228">
    <property type="entry name" value="Thz_kinase"/>
    <property type="match status" value="1"/>
</dbReference>
<dbReference type="GO" id="GO:0009228">
    <property type="term" value="P:thiamine biosynthetic process"/>
    <property type="evidence" value="ECO:0007669"/>
    <property type="project" value="UniProtKB-KW"/>
</dbReference>
<dbReference type="PIRSF" id="PIRSF000513">
    <property type="entry name" value="Thz_kinase"/>
    <property type="match status" value="1"/>
</dbReference>
<feature type="binding site" evidence="11">
    <location>
        <position position="45"/>
    </location>
    <ligand>
        <name>substrate</name>
    </ligand>
</feature>
<sequence length="263" mass="26402">MHDDDMSYAVRAMRQSQPLVHCLTNMVAAPLSANALLAAGASPAMVDNPHEARATAAAADAVLINLGTPQEETVEAMREAVAGALDAGTPWVLDPIGAGTLPWRSEVALELLELGSPAIIRGNASEILGLAGGEGGRGVDSRHRAEDVMDEAARLATRYGTVVAVSGEVDHLTDGEEIVRLANGSPLLTQVSGAGCALGALMAACAASGAGPLAAAAAGTAMLTVAADRAAEGARGPGSFAAALLDQLALLSPETLAGEVRRS</sequence>
<dbReference type="UniPathway" id="UPA00060">
    <property type="reaction ID" value="UER00139"/>
</dbReference>
<keyword evidence="7 11" id="KW-0418">Kinase</keyword>
<feature type="binding site" evidence="11">
    <location>
        <position position="166"/>
    </location>
    <ligand>
        <name>ATP</name>
        <dbReference type="ChEBI" id="CHEBI:30616"/>
    </ligand>
</feature>
<dbReference type="AlphaFoldDB" id="A0A3N2BC58"/>
<evidence type="ECO:0000256" key="8">
    <source>
        <dbReference type="ARBA" id="ARBA00022840"/>
    </source>
</evidence>
<evidence type="ECO:0000256" key="5">
    <source>
        <dbReference type="ARBA" id="ARBA00022723"/>
    </source>
</evidence>
<proteinExistence type="inferred from homology"/>
<evidence type="ECO:0000256" key="4">
    <source>
        <dbReference type="ARBA" id="ARBA00022679"/>
    </source>
</evidence>
<evidence type="ECO:0000256" key="6">
    <source>
        <dbReference type="ARBA" id="ARBA00022741"/>
    </source>
</evidence>
<keyword evidence="13" id="KW-1185">Reference proteome</keyword>
<keyword evidence="6 11" id="KW-0547">Nucleotide-binding</keyword>
<comment type="catalytic activity">
    <reaction evidence="1 11">
        <text>5-(2-hydroxyethyl)-4-methylthiazole + ATP = 4-methyl-5-(2-phosphooxyethyl)-thiazole + ADP + H(+)</text>
        <dbReference type="Rhea" id="RHEA:24212"/>
        <dbReference type="ChEBI" id="CHEBI:15378"/>
        <dbReference type="ChEBI" id="CHEBI:17957"/>
        <dbReference type="ChEBI" id="CHEBI:30616"/>
        <dbReference type="ChEBI" id="CHEBI:58296"/>
        <dbReference type="ChEBI" id="CHEBI:456216"/>
        <dbReference type="EC" id="2.7.1.50"/>
    </reaction>
</comment>